<keyword evidence="5 11" id="KW-0378">Hydrolase</keyword>
<comment type="caution">
    <text evidence="12">The sequence shown here is derived from an EMBL/GenBank/DDBJ whole genome shotgun (WGS) entry which is preliminary data.</text>
</comment>
<dbReference type="UniPathway" id="UPA00204"/>
<evidence type="ECO:0000256" key="3">
    <source>
        <dbReference type="ARBA" id="ARBA00009381"/>
    </source>
</evidence>
<dbReference type="GO" id="GO:0103068">
    <property type="term" value="F:leukotriene C4 gamma-glutamyl transferase activity"/>
    <property type="evidence" value="ECO:0007669"/>
    <property type="project" value="UniProtKB-EC"/>
</dbReference>
<keyword evidence="13" id="KW-1185">Reference proteome</keyword>
<sequence>MITMILSGYSRKIKNAGIYFSALILLLQACARPQVNSRGTIAENGMVVSAHPEASRVGVEILKAGGNAIDAAIAVQFALAVVLPAAGNIGGGGFLVLRQSNGAVASLDFRETAPARATRDMYLDPQGNVIPNLSIQGHLAAGVPGTVDGMVKAHQKYGSLPWEKLVQPAVDLAIKGVVLTEKEANGLNYSQSLFRQFNDSTSAFIRHTAWKAGDLWVQPDLGQTLMRIRDQGRAGFYEGETARLILAEMAEGKGFISAEDLRSYEAKWREPVKGSYKGYRVISMGPPSSGGIALLQLLHMVEPFPLHKYGWNKTKTVHLLTEAERRVYADRSEYLGDPDFYKVPAAKLLNPQYLAVRMQNFNPKKATPSASIKHGNLTAREHEETTHFSVVDKAGNAVAVTTTLNGGYGNFVVVDGAGFLLNNEMDDFSAKPGVPNMFGLVGSAANAIAPGKRMLSSMTPTILEKDGKLFMVVGTPGGSTIITSVFQTILNVLEHNMGMQEAVSAKRVHSQWLPDEIRYEKDALSGKVLKRLHQLGHKTTETNSIGRVDAILVLPNGKLEGGADPRGNDTAMGY</sequence>
<dbReference type="SUPFAM" id="SSF56235">
    <property type="entry name" value="N-terminal nucleophile aminohydrolases (Ntn hydrolases)"/>
    <property type="match status" value="1"/>
</dbReference>
<evidence type="ECO:0000256" key="10">
    <source>
        <dbReference type="PIRSR" id="PIRSR600101-2"/>
    </source>
</evidence>
<dbReference type="Proteomes" id="UP000321532">
    <property type="component" value="Unassembled WGS sequence"/>
</dbReference>
<feature type="binding site" evidence="10">
    <location>
        <position position="110"/>
    </location>
    <ligand>
        <name>L-glutamate</name>
        <dbReference type="ChEBI" id="CHEBI:29985"/>
    </ligand>
</feature>
<dbReference type="NCBIfam" id="TIGR00066">
    <property type="entry name" value="g_glut_trans"/>
    <property type="match status" value="1"/>
</dbReference>
<feature type="binding site" evidence="10">
    <location>
        <begin position="403"/>
        <end position="405"/>
    </location>
    <ligand>
        <name>L-glutamate</name>
        <dbReference type="ChEBI" id="CHEBI:29985"/>
    </ligand>
</feature>
<feature type="binding site" evidence="10">
    <location>
        <begin position="456"/>
        <end position="457"/>
    </location>
    <ligand>
        <name>L-glutamate</name>
        <dbReference type="ChEBI" id="CHEBI:29985"/>
    </ligand>
</feature>
<dbReference type="PANTHER" id="PTHR43199:SF1">
    <property type="entry name" value="GLUTATHIONE HYDROLASE PROENZYME"/>
    <property type="match status" value="1"/>
</dbReference>
<comment type="pathway">
    <text evidence="11">Sulfur metabolism; glutathione metabolism.</text>
</comment>
<comment type="similarity">
    <text evidence="3 11">Belongs to the gamma-glutamyltransferase family.</text>
</comment>
<evidence type="ECO:0000256" key="5">
    <source>
        <dbReference type="ARBA" id="ARBA00022801"/>
    </source>
</evidence>
<protein>
    <recommendedName>
        <fullName evidence="11">Glutathione hydrolase proenzyme</fullName>
        <ecNumber evidence="11">2.3.2.2</ecNumber>
        <ecNumber evidence="11">3.4.19.13</ecNumber>
    </recommendedName>
    <component>
        <recommendedName>
            <fullName evidence="11">Glutathione hydrolase large chain</fullName>
        </recommendedName>
    </component>
    <component>
        <recommendedName>
            <fullName evidence="11">Glutathione hydrolase small chain</fullName>
        </recommendedName>
    </component>
</protein>
<dbReference type="InterPro" id="IPR043137">
    <property type="entry name" value="GGT_ssub_C"/>
</dbReference>
<evidence type="ECO:0000313" key="13">
    <source>
        <dbReference type="Proteomes" id="UP000321532"/>
    </source>
</evidence>
<evidence type="ECO:0000256" key="11">
    <source>
        <dbReference type="RuleBase" id="RU368036"/>
    </source>
</evidence>
<dbReference type="PRINTS" id="PR01210">
    <property type="entry name" value="GGTRANSPTASE"/>
</dbReference>
<keyword evidence="11" id="KW-0317">Glutathione biosynthesis</keyword>
<evidence type="ECO:0000256" key="1">
    <source>
        <dbReference type="ARBA" id="ARBA00001049"/>
    </source>
</evidence>
<dbReference type="InterPro" id="IPR043138">
    <property type="entry name" value="GGT_lsub"/>
</dbReference>
<organism evidence="12 13">
    <name type="scientific">Adhaeribacter aerolatus</name>
    <dbReference type="NCBI Taxonomy" id="670289"/>
    <lineage>
        <taxon>Bacteria</taxon>
        <taxon>Pseudomonadati</taxon>
        <taxon>Bacteroidota</taxon>
        <taxon>Cytophagia</taxon>
        <taxon>Cytophagales</taxon>
        <taxon>Hymenobacteraceae</taxon>
        <taxon>Adhaeribacter</taxon>
    </lineage>
</organism>
<gene>
    <name evidence="12" type="primary">ggt_1</name>
    <name evidence="12" type="ORF">AAE02nite_22030</name>
</gene>
<evidence type="ECO:0000313" key="12">
    <source>
        <dbReference type="EMBL" id="GEO04539.1"/>
    </source>
</evidence>
<feature type="active site" description="Nucleophile" evidence="9">
    <location>
        <position position="385"/>
    </location>
</feature>
<evidence type="ECO:0000256" key="8">
    <source>
        <dbReference type="ARBA" id="ARBA00047417"/>
    </source>
</evidence>
<dbReference type="InterPro" id="IPR000101">
    <property type="entry name" value="GGT_peptidase"/>
</dbReference>
<dbReference type="InterPro" id="IPR029055">
    <property type="entry name" value="Ntn_hydrolases_N"/>
</dbReference>
<keyword evidence="4 11" id="KW-0808">Transferase</keyword>
<feature type="binding site" evidence="10">
    <location>
        <position position="427"/>
    </location>
    <ligand>
        <name>L-glutamate</name>
        <dbReference type="ChEBI" id="CHEBI:29985"/>
    </ligand>
</feature>
<dbReference type="EMBL" id="BJYS01000015">
    <property type="protein sequence ID" value="GEO04539.1"/>
    <property type="molecule type" value="Genomic_DNA"/>
</dbReference>
<dbReference type="Gene3D" id="1.10.246.130">
    <property type="match status" value="1"/>
</dbReference>
<dbReference type="GO" id="GO:0006751">
    <property type="term" value="P:glutathione catabolic process"/>
    <property type="evidence" value="ECO:0007669"/>
    <property type="project" value="UniProtKB-UniRule"/>
</dbReference>
<keyword evidence="7 11" id="KW-0012">Acyltransferase</keyword>
<dbReference type="GO" id="GO:0036374">
    <property type="term" value="F:glutathione hydrolase activity"/>
    <property type="evidence" value="ECO:0007669"/>
    <property type="project" value="UniProtKB-UniRule"/>
</dbReference>
<dbReference type="AlphaFoldDB" id="A0A512AXV2"/>
<dbReference type="InterPro" id="IPR055262">
    <property type="entry name" value="GGT_CS"/>
</dbReference>
<name>A0A512AXV2_9BACT</name>
<evidence type="ECO:0000256" key="7">
    <source>
        <dbReference type="ARBA" id="ARBA00023315"/>
    </source>
</evidence>
<accession>A0A512AXV2</accession>
<feature type="binding site" evidence="10">
    <location>
        <position position="478"/>
    </location>
    <ligand>
        <name>L-glutamate</name>
        <dbReference type="ChEBI" id="CHEBI:29985"/>
    </ligand>
</feature>
<reference evidence="12 13" key="1">
    <citation type="submission" date="2019-07" db="EMBL/GenBank/DDBJ databases">
        <title>Whole genome shotgun sequence of Adhaeribacter aerolatus NBRC 106133.</title>
        <authorList>
            <person name="Hosoyama A."/>
            <person name="Uohara A."/>
            <person name="Ohji S."/>
            <person name="Ichikawa N."/>
        </authorList>
    </citation>
    <scope>NUCLEOTIDE SEQUENCE [LARGE SCALE GENOMIC DNA]</scope>
    <source>
        <strain evidence="12 13">NBRC 106133</strain>
    </source>
</reference>
<dbReference type="GO" id="GO:0006750">
    <property type="term" value="P:glutathione biosynthetic process"/>
    <property type="evidence" value="ECO:0007669"/>
    <property type="project" value="UniProtKB-KW"/>
</dbReference>
<evidence type="ECO:0000256" key="9">
    <source>
        <dbReference type="PIRSR" id="PIRSR600101-1"/>
    </source>
</evidence>
<dbReference type="InterPro" id="IPR051792">
    <property type="entry name" value="GGT_bact"/>
</dbReference>
<dbReference type="Pfam" id="PF01019">
    <property type="entry name" value="G_glu_transpept"/>
    <property type="match status" value="1"/>
</dbReference>
<dbReference type="EC" id="3.4.19.13" evidence="11"/>
<comment type="catalytic activity">
    <reaction evidence="1 11">
        <text>an S-substituted glutathione + H2O = an S-substituted L-cysteinylglycine + L-glutamate</text>
        <dbReference type="Rhea" id="RHEA:59468"/>
        <dbReference type="ChEBI" id="CHEBI:15377"/>
        <dbReference type="ChEBI" id="CHEBI:29985"/>
        <dbReference type="ChEBI" id="CHEBI:90779"/>
        <dbReference type="ChEBI" id="CHEBI:143103"/>
        <dbReference type="EC" id="3.4.19.13"/>
    </reaction>
</comment>
<keyword evidence="6 11" id="KW-0865">Zymogen</keyword>
<evidence type="ECO:0000256" key="2">
    <source>
        <dbReference type="ARBA" id="ARBA00001089"/>
    </source>
</evidence>
<dbReference type="EC" id="2.3.2.2" evidence="11"/>
<comment type="PTM">
    <text evidence="11">Cleaved by autocatalysis into a large and a small subunit.</text>
</comment>
<dbReference type="Gene3D" id="3.60.20.40">
    <property type="match status" value="1"/>
</dbReference>
<dbReference type="PANTHER" id="PTHR43199">
    <property type="entry name" value="GLUTATHIONE HYDROLASE"/>
    <property type="match status" value="1"/>
</dbReference>
<evidence type="ECO:0000256" key="6">
    <source>
        <dbReference type="ARBA" id="ARBA00023145"/>
    </source>
</evidence>
<proteinExistence type="inferred from homology"/>
<dbReference type="PROSITE" id="PS00462">
    <property type="entry name" value="G_GLU_TRANSPEPTIDASE"/>
    <property type="match status" value="1"/>
</dbReference>
<comment type="catalytic activity">
    <reaction evidence="8 11">
        <text>an N-terminal (5-L-glutamyl)-[peptide] + an alpha-amino acid = 5-L-glutamyl amino acid + an N-terminal L-alpha-aminoacyl-[peptide]</text>
        <dbReference type="Rhea" id="RHEA:23904"/>
        <dbReference type="Rhea" id="RHEA-COMP:9780"/>
        <dbReference type="Rhea" id="RHEA-COMP:9795"/>
        <dbReference type="ChEBI" id="CHEBI:77644"/>
        <dbReference type="ChEBI" id="CHEBI:78597"/>
        <dbReference type="ChEBI" id="CHEBI:78599"/>
        <dbReference type="ChEBI" id="CHEBI:78608"/>
        <dbReference type="EC" id="2.3.2.2"/>
    </reaction>
</comment>
<comment type="subunit">
    <text evidence="11">This enzyme consists of two polypeptide chains, which are synthesized in precursor form from a single polypeptide.</text>
</comment>
<evidence type="ECO:0000256" key="4">
    <source>
        <dbReference type="ARBA" id="ARBA00022679"/>
    </source>
</evidence>
<comment type="catalytic activity">
    <reaction evidence="2 11">
        <text>glutathione + H2O = L-cysteinylglycine + L-glutamate</text>
        <dbReference type="Rhea" id="RHEA:28807"/>
        <dbReference type="ChEBI" id="CHEBI:15377"/>
        <dbReference type="ChEBI" id="CHEBI:29985"/>
        <dbReference type="ChEBI" id="CHEBI:57925"/>
        <dbReference type="ChEBI" id="CHEBI:61694"/>
        <dbReference type="EC" id="3.4.19.13"/>
    </reaction>
</comment>